<comment type="caution">
    <text evidence="1">The sequence shown here is derived from an EMBL/GenBank/DDBJ whole genome shotgun (WGS) entry which is preliminary data.</text>
</comment>
<sequence length="88" mass="10042">MFATIIRHFTMESIGIVEESKRNIVSKVIESVETPLLKHKKCGTQKNQLLYCEENILRDCDSHGCGGYLCSEQRFMRIERSYGGIPAC</sequence>
<organism evidence="1 2">
    <name type="scientific">Tetragonisca angustula</name>
    <dbReference type="NCBI Taxonomy" id="166442"/>
    <lineage>
        <taxon>Eukaryota</taxon>
        <taxon>Metazoa</taxon>
        <taxon>Ecdysozoa</taxon>
        <taxon>Arthropoda</taxon>
        <taxon>Hexapoda</taxon>
        <taxon>Insecta</taxon>
        <taxon>Pterygota</taxon>
        <taxon>Neoptera</taxon>
        <taxon>Endopterygota</taxon>
        <taxon>Hymenoptera</taxon>
        <taxon>Apocrita</taxon>
        <taxon>Aculeata</taxon>
        <taxon>Apoidea</taxon>
        <taxon>Anthophila</taxon>
        <taxon>Apidae</taxon>
        <taxon>Tetragonisca</taxon>
    </lineage>
</organism>
<keyword evidence="2" id="KW-1185">Reference proteome</keyword>
<dbReference type="EMBL" id="JAWNGG020000008">
    <property type="protein sequence ID" value="KAK9309828.1"/>
    <property type="molecule type" value="Genomic_DNA"/>
</dbReference>
<evidence type="ECO:0000313" key="2">
    <source>
        <dbReference type="Proteomes" id="UP001432146"/>
    </source>
</evidence>
<evidence type="ECO:0000313" key="1">
    <source>
        <dbReference type="EMBL" id="KAK9309828.1"/>
    </source>
</evidence>
<dbReference type="AlphaFoldDB" id="A0AAW1AJ58"/>
<protein>
    <submittedName>
        <fullName evidence="1">Uncharacterized protein</fullName>
    </submittedName>
</protein>
<reference evidence="1 2" key="1">
    <citation type="submission" date="2024-05" db="EMBL/GenBank/DDBJ databases">
        <title>The nuclear and mitochondrial genome assemblies of Tetragonisca angustula (Apidae: Meliponini), a tiny yet remarkable pollinator in the Neotropics.</title>
        <authorList>
            <person name="Ferrari R."/>
            <person name="Ricardo P.C."/>
            <person name="Dias F.C."/>
            <person name="Araujo N.S."/>
            <person name="Soares D.O."/>
            <person name="Zhou Q.-S."/>
            <person name="Zhu C.-D."/>
            <person name="Coutinho L."/>
            <person name="Airas M.C."/>
            <person name="Batista T.M."/>
        </authorList>
    </citation>
    <scope>NUCLEOTIDE SEQUENCE [LARGE SCALE GENOMIC DNA]</scope>
    <source>
        <strain evidence="1">ASF017062</strain>
        <tissue evidence="1">Abdomen</tissue>
    </source>
</reference>
<name>A0AAW1AJ58_9HYME</name>
<accession>A0AAW1AJ58</accession>
<dbReference type="Proteomes" id="UP001432146">
    <property type="component" value="Unassembled WGS sequence"/>
</dbReference>
<proteinExistence type="predicted"/>
<gene>
    <name evidence="1" type="ORF">QLX08_000643</name>
</gene>